<dbReference type="Proteomes" id="UP000777935">
    <property type="component" value="Unassembled WGS sequence"/>
</dbReference>
<organism evidence="2 3">
    <name type="scientific">Parasulfitobacter algicola</name>
    <dbReference type="NCBI Taxonomy" id="2614809"/>
    <lineage>
        <taxon>Bacteria</taxon>
        <taxon>Pseudomonadati</taxon>
        <taxon>Pseudomonadota</taxon>
        <taxon>Alphaproteobacteria</taxon>
        <taxon>Rhodobacterales</taxon>
        <taxon>Roseobacteraceae</taxon>
        <taxon>Parasulfitobacter</taxon>
    </lineage>
</organism>
<sequence>MAVCLPDLLNFVTLDVFTETRFSGNPLAVILDADGLSDQAMLTIAREFNLSETIFVQKPQDPVHDARVRIFFPTGEIPFAGHPTVGCAIHLASQAQPQGDFERMIFLEEEAGLVPVTVSRCQGRVRAEFTAPIVPMQATAGSVPDVLSISKALGLGAERVGFSSHTPGLWEGGPRFLYVPVKDTTALAQARPFEPAWSNIMDMGAVDSAYVYTQTSEQLICARMFSPTAGIPEDPATGSAAAILARQLLAAGALDDGETCFEITQGAEMGRPSQISLRIDVTQNALVQVRVSGSAVSVSHGQIRRPTN</sequence>
<protein>
    <submittedName>
        <fullName evidence="2">PhzF family phenazine biosynthesis protein</fullName>
    </submittedName>
</protein>
<accession>A0ABX2IWP6</accession>
<dbReference type="Pfam" id="PF02567">
    <property type="entry name" value="PhzC-PhzF"/>
    <property type="match status" value="1"/>
</dbReference>
<proteinExistence type="inferred from homology"/>
<gene>
    <name evidence="2" type="ORF">HRQ87_08710</name>
</gene>
<dbReference type="PANTHER" id="PTHR13774">
    <property type="entry name" value="PHENAZINE BIOSYNTHESIS PROTEIN"/>
    <property type="match status" value="1"/>
</dbReference>
<reference evidence="2 3" key="1">
    <citation type="submission" date="2020-06" db="EMBL/GenBank/DDBJ databases">
        <title>Sulfitobacter algicola sp. nov., isolated from green algae.</title>
        <authorList>
            <person name="Wang C."/>
        </authorList>
    </citation>
    <scope>NUCLEOTIDE SEQUENCE [LARGE SCALE GENOMIC DNA]</scope>
    <source>
        <strain evidence="2 3">1151</strain>
    </source>
</reference>
<dbReference type="PANTHER" id="PTHR13774:SF32">
    <property type="entry name" value="ANTISENSE-ENHANCING SEQUENCE 1"/>
    <property type="match status" value="1"/>
</dbReference>
<keyword evidence="3" id="KW-1185">Reference proteome</keyword>
<evidence type="ECO:0000313" key="3">
    <source>
        <dbReference type="Proteomes" id="UP000777935"/>
    </source>
</evidence>
<evidence type="ECO:0000256" key="1">
    <source>
        <dbReference type="ARBA" id="ARBA00008270"/>
    </source>
</evidence>
<dbReference type="NCBIfam" id="TIGR00654">
    <property type="entry name" value="PhzF_family"/>
    <property type="match status" value="1"/>
</dbReference>
<evidence type="ECO:0000313" key="2">
    <source>
        <dbReference type="EMBL" id="NSX54879.1"/>
    </source>
</evidence>
<dbReference type="EMBL" id="JABUFE010000004">
    <property type="protein sequence ID" value="NSX54879.1"/>
    <property type="molecule type" value="Genomic_DNA"/>
</dbReference>
<dbReference type="SUPFAM" id="SSF54506">
    <property type="entry name" value="Diaminopimelate epimerase-like"/>
    <property type="match status" value="1"/>
</dbReference>
<dbReference type="Gene3D" id="3.10.310.10">
    <property type="entry name" value="Diaminopimelate Epimerase, Chain A, domain 1"/>
    <property type="match status" value="2"/>
</dbReference>
<name>A0ABX2IWP6_9RHOB</name>
<comment type="similarity">
    <text evidence="1">Belongs to the PhzF family.</text>
</comment>
<dbReference type="InterPro" id="IPR003719">
    <property type="entry name" value="Phenazine_PhzF-like"/>
</dbReference>
<dbReference type="PIRSF" id="PIRSF016184">
    <property type="entry name" value="PhzC_PhzF"/>
    <property type="match status" value="1"/>
</dbReference>
<comment type="caution">
    <text evidence="2">The sequence shown here is derived from an EMBL/GenBank/DDBJ whole genome shotgun (WGS) entry which is preliminary data.</text>
</comment>